<gene>
    <name evidence="1" type="ORF">H7B67_17210</name>
</gene>
<accession>A0A841SX65</accession>
<dbReference type="AlphaFoldDB" id="A0A841SX65"/>
<dbReference type="Proteomes" id="UP000535838">
    <property type="component" value="Unassembled WGS sequence"/>
</dbReference>
<organism evidence="1 2">
    <name type="scientific">Cohnella thailandensis</name>
    <dbReference type="NCBI Taxonomy" id="557557"/>
    <lineage>
        <taxon>Bacteria</taxon>
        <taxon>Bacillati</taxon>
        <taxon>Bacillota</taxon>
        <taxon>Bacilli</taxon>
        <taxon>Bacillales</taxon>
        <taxon>Paenibacillaceae</taxon>
        <taxon>Cohnella</taxon>
    </lineage>
</organism>
<name>A0A841SX65_9BACL</name>
<dbReference type="Pfam" id="PF19932">
    <property type="entry name" value="DUF6395"/>
    <property type="match status" value="1"/>
</dbReference>
<sequence>MKVEYRFAPGLLGMTFRPEEGEGMDSSQKVKMGNRTCTTYLPDGLNLRTLHPDVLGLVALLIAYPYTKSRMTLPYGVSQAFHNEVKKTTNISMLPIDAGLKPRKASASSVPALAYSGGIDCTACLVVMPSNTCCVFHERTYPKGHAHNMKAAIHACQSLQQSGRKVYRIRSDFDDVRDPKGFAVEMSTAIPALLLSDFLEFDSVAIGSHLEYFIDHSRFYENRTYSIQWENLFRAVDIQLNQPMGGVTSIGTYKIVMKSPYIRFAESCTSGSVGKPCMKCFKCFRKQLIKLALQRKPVSDAWLDQCFQTKGIRDKLQKFPIFFENVMTYNTAHYSGNHPLMILLKRKTRGDITDVSWMEKWHRPSGKLIPTRYRPEIDKNIRRYLKVMTDEDEMKVAKWKRDFERLPEMPAIKKHHSAFVHAIRNFNC</sequence>
<keyword evidence="2" id="KW-1185">Reference proteome</keyword>
<evidence type="ECO:0000313" key="2">
    <source>
        <dbReference type="Proteomes" id="UP000535838"/>
    </source>
</evidence>
<reference evidence="1 2" key="1">
    <citation type="submission" date="2020-08" db="EMBL/GenBank/DDBJ databases">
        <title>Cohnella phylogeny.</title>
        <authorList>
            <person name="Dunlap C."/>
        </authorList>
    </citation>
    <scope>NUCLEOTIDE SEQUENCE [LARGE SCALE GENOMIC DNA]</scope>
    <source>
        <strain evidence="1 2">DSM 25241</strain>
    </source>
</reference>
<protein>
    <submittedName>
        <fullName evidence="1">Uncharacterized protein</fullName>
    </submittedName>
</protein>
<dbReference type="EMBL" id="JACJVQ010000015">
    <property type="protein sequence ID" value="MBB6635862.1"/>
    <property type="molecule type" value="Genomic_DNA"/>
</dbReference>
<dbReference type="SUPFAM" id="SSF52402">
    <property type="entry name" value="Adenine nucleotide alpha hydrolases-like"/>
    <property type="match status" value="1"/>
</dbReference>
<comment type="caution">
    <text evidence="1">The sequence shown here is derived from an EMBL/GenBank/DDBJ whole genome shotgun (WGS) entry which is preliminary data.</text>
</comment>
<dbReference type="InterPro" id="IPR045654">
    <property type="entry name" value="DUF6395"/>
</dbReference>
<proteinExistence type="predicted"/>
<dbReference type="RefSeq" id="WP_185121099.1">
    <property type="nucleotide sequence ID" value="NZ_JACJVQ010000015.1"/>
</dbReference>
<evidence type="ECO:0000313" key="1">
    <source>
        <dbReference type="EMBL" id="MBB6635862.1"/>
    </source>
</evidence>